<proteinExistence type="predicted"/>
<organism evidence="2 3">
    <name type="scientific">Sinanodonta woodiana</name>
    <name type="common">Chinese pond mussel</name>
    <name type="synonym">Anodonta woodiana</name>
    <dbReference type="NCBI Taxonomy" id="1069815"/>
    <lineage>
        <taxon>Eukaryota</taxon>
        <taxon>Metazoa</taxon>
        <taxon>Spiralia</taxon>
        <taxon>Lophotrochozoa</taxon>
        <taxon>Mollusca</taxon>
        <taxon>Bivalvia</taxon>
        <taxon>Autobranchia</taxon>
        <taxon>Heteroconchia</taxon>
        <taxon>Palaeoheterodonta</taxon>
        <taxon>Unionida</taxon>
        <taxon>Unionoidea</taxon>
        <taxon>Unionidae</taxon>
        <taxon>Unioninae</taxon>
        <taxon>Sinanodonta</taxon>
    </lineage>
</organism>
<dbReference type="Gene3D" id="1.10.1410.40">
    <property type="match status" value="1"/>
</dbReference>
<keyword evidence="3" id="KW-1185">Reference proteome</keyword>
<dbReference type="EMBL" id="JBJQND010000004">
    <property type="protein sequence ID" value="KAL3880429.1"/>
    <property type="molecule type" value="Genomic_DNA"/>
</dbReference>
<feature type="domain" description="Mab-21-like HhH/H2TH-like" evidence="1">
    <location>
        <begin position="212"/>
        <end position="293"/>
    </location>
</feature>
<dbReference type="InterPro" id="IPR024810">
    <property type="entry name" value="MAB21L/cGLR"/>
</dbReference>
<gene>
    <name evidence="2" type="ORF">ACJMK2_032667</name>
</gene>
<evidence type="ECO:0000259" key="1">
    <source>
        <dbReference type="Pfam" id="PF20266"/>
    </source>
</evidence>
<comment type="caution">
    <text evidence="2">The sequence shown here is derived from an EMBL/GenBank/DDBJ whole genome shotgun (WGS) entry which is preliminary data.</text>
</comment>
<dbReference type="SMART" id="SM01265">
    <property type="entry name" value="Mab-21"/>
    <property type="match status" value="1"/>
</dbReference>
<evidence type="ECO:0000313" key="2">
    <source>
        <dbReference type="EMBL" id="KAL3880429.1"/>
    </source>
</evidence>
<name>A0ABD3X2F7_SINWO</name>
<sequence length="653" mass="75769">MASTDRLSVVISAMLDSMGFSRHIIDFRKSNTRGKAEGTSHNGQGDIDNLFVLKNITVSSRHIDPPSPQHTVLLTEDRDVHHGYTWLKVTHHGNSAFIQNLQQEMTQFFPYCMQLQEVTGPSQPLLFKRKQLDNYIAFPHPDWPVQASQWMDRCVRNRWPPETIVIAIVQSGCHIVPKGFKGSLSSHMEWCFSFAVHEKTILQLFSLTQKHFYILLKIMAKDLKESFPHLQDVITSYTMKTVALWQVELHHNKDWDRLHMLDRVMEALYFLKSCVEIENLPSYFIPENNLFDGKLNPCTAAHFSGLLNNLLSQGTRCVLTFPSIQQQLHIVQIPGLRRNLGVHWSGFEMINLLCYFCRQHLRLDLSMKHIFHIISLMNSPEMTRHRLLTKGVSKIMKATLAYISIAKNMKTKMSNRRKYELCQPMLVIASRNSNTSKMTEIIKFAGVLHVLGKKTKAIETLYSIKLSPLFGMCWKCNYRNIVCKMRSSTKQDSDYVYAAIARLGRVKFVQEYISLDVRYTKEEMGIVPDVIKYELFHVPESDLFSLDAYIDPDMLRYYLLYKCSTELGDEANAQSAFNNLIKISTQESFDPYIEYREVALNVLRLCYLEKEDYLRSYSCFRRAMSLRPRLLVEKWSTSTPWHLAVLASKLINR</sequence>
<reference evidence="2 3" key="1">
    <citation type="submission" date="2024-11" db="EMBL/GenBank/DDBJ databases">
        <title>Chromosome-level genome assembly of the freshwater bivalve Anodonta woodiana.</title>
        <authorList>
            <person name="Chen X."/>
        </authorList>
    </citation>
    <scope>NUCLEOTIDE SEQUENCE [LARGE SCALE GENOMIC DNA]</scope>
    <source>
        <strain evidence="2">MN2024</strain>
        <tissue evidence="2">Gills</tissue>
    </source>
</reference>
<dbReference type="AlphaFoldDB" id="A0ABD3X2F7"/>
<dbReference type="Proteomes" id="UP001634394">
    <property type="component" value="Unassembled WGS sequence"/>
</dbReference>
<evidence type="ECO:0000313" key="3">
    <source>
        <dbReference type="Proteomes" id="UP001634394"/>
    </source>
</evidence>
<dbReference type="Pfam" id="PF20266">
    <property type="entry name" value="Mab-21_C"/>
    <property type="match status" value="1"/>
</dbReference>
<protein>
    <recommendedName>
        <fullName evidence="1">Mab-21-like HhH/H2TH-like domain-containing protein</fullName>
    </recommendedName>
</protein>
<accession>A0ABD3X2F7</accession>
<dbReference type="PANTHER" id="PTHR10656:SF70">
    <property type="entry name" value="PROTEIN MAB-21-RELATED"/>
    <property type="match status" value="1"/>
</dbReference>
<dbReference type="InterPro" id="IPR046906">
    <property type="entry name" value="Mab-21_HhH/H2TH-like"/>
</dbReference>
<dbReference type="PANTHER" id="PTHR10656">
    <property type="entry name" value="CELL FATE DETERMINING PROTEIN MAB21-RELATED"/>
    <property type="match status" value="1"/>
</dbReference>